<dbReference type="InterPro" id="IPR036249">
    <property type="entry name" value="Thioredoxin-like_sf"/>
</dbReference>
<evidence type="ECO:0000313" key="2">
    <source>
        <dbReference type="EMBL" id="MFC3976556.1"/>
    </source>
</evidence>
<keyword evidence="3" id="KW-1185">Reference proteome</keyword>
<name>A0ABV8ELM0_9BACT</name>
<dbReference type="PANTHER" id="PTHR13887:SF41">
    <property type="entry name" value="THIOREDOXIN SUPERFAMILY PROTEIN"/>
    <property type="match status" value="1"/>
</dbReference>
<evidence type="ECO:0000313" key="3">
    <source>
        <dbReference type="Proteomes" id="UP001595766"/>
    </source>
</evidence>
<protein>
    <submittedName>
        <fullName evidence="2">DsbA family protein</fullName>
    </submittedName>
</protein>
<proteinExistence type="predicted"/>
<dbReference type="CDD" id="cd03024">
    <property type="entry name" value="DsbA_FrnE"/>
    <property type="match status" value="1"/>
</dbReference>
<feature type="domain" description="DSBA-like thioredoxin" evidence="1">
    <location>
        <begin position="3"/>
        <end position="204"/>
    </location>
</feature>
<dbReference type="Pfam" id="PF01323">
    <property type="entry name" value="DSBA"/>
    <property type="match status" value="1"/>
</dbReference>
<reference evidence="3" key="1">
    <citation type="journal article" date="2019" name="Int. J. Syst. Evol. Microbiol.">
        <title>The Global Catalogue of Microorganisms (GCM) 10K type strain sequencing project: providing services to taxonomists for standard genome sequencing and annotation.</title>
        <authorList>
            <consortium name="The Broad Institute Genomics Platform"/>
            <consortium name="The Broad Institute Genome Sequencing Center for Infectious Disease"/>
            <person name="Wu L."/>
            <person name="Ma J."/>
        </authorList>
    </citation>
    <scope>NUCLEOTIDE SEQUENCE [LARGE SCALE GENOMIC DNA]</scope>
    <source>
        <strain evidence="3">CECT 8551</strain>
    </source>
</reference>
<organism evidence="2 3">
    <name type="scientific">Belliella kenyensis</name>
    <dbReference type="NCBI Taxonomy" id="1472724"/>
    <lineage>
        <taxon>Bacteria</taxon>
        <taxon>Pseudomonadati</taxon>
        <taxon>Bacteroidota</taxon>
        <taxon>Cytophagia</taxon>
        <taxon>Cytophagales</taxon>
        <taxon>Cyclobacteriaceae</taxon>
        <taxon>Belliella</taxon>
    </lineage>
</organism>
<dbReference type="PANTHER" id="PTHR13887">
    <property type="entry name" value="GLUTATHIONE S-TRANSFERASE KAPPA"/>
    <property type="match status" value="1"/>
</dbReference>
<comment type="caution">
    <text evidence="2">The sequence shown here is derived from an EMBL/GenBank/DDBJ whole genome shotgun (WGS) entry which is preliminary data.</text>
</comment>
<evidence type="ECO:0000259" key="1">
    <source>
        <dbReference type="Pfam" id="PF01323"/>
    </source>
</evidence>
<dbReference type="Proteomes" id="UP001595766">
    <property type="component" value="Unassembled WGS sequence"/>
</dbReference>
<accession>A0ABV8ELM0</accession>
<dbReference type="SUPFAM" id="SSF52833">
    <property type="entry name" value="Thioredoxin-like"/>
    <property type="match status" value="1"/>
</dbReference>
<dbReference type="EMBL" id="JBHSAV010000043">
    <property type="protein sequence ID" value="MFC3976556.1"/>
    <property type="molecule type" value="Genomic_DNA"/>
</dbReference>
<dbReference type="InterPro" id="IPR001853">
    <property type="entry name" value="DSBA-like_thioredoxin_dom"/>
</dbReference>
<sequence length="238" mass="27075">MKIEIWSDVMCPFCYIGKRRLEASLEKFEHKDKVEIVWKSFLLNPDLKTNPDLSTLEYLSESKGWSKSQTEQIMSQVVDMASQEGLTYHMDRTVVANAKNAHRVLQFAKAVRLGDDMKERLFKAYFTEGENIDDTATLQRLGEEVGLDQEDLKDVLASDQFIEKVNSDIQEAIQIGVRGVPFFVFDNKFAISGAQASETFDQTLIKAWEKFMDAQKPHVIGSQESNNSCDLEGNCNND</sequence>
<dbReference type="Gene3D" id="3.40.30.10">
    <property type="entry name" value="Glutaredoxin"/>
    <property type="match status" value="1"/>
</dbReference>
<dbReference type="RefSeq" id="WP_241296640.1">
    <property type="nucleotide sequence ID" value="NZ_JAKZGR010000015.1"/>
</dbReference>
<gene>
    <name evidence="2" type="ORF">ACFOUP_09235</name>
</gene>